<comment type="caution">
    <text evidence="1">The sequence shown here is derived from an EMBL/GenBank/DDBJ whole genome shotgun (WGS) entry which is preliminary data.</text>
</comment>
<accession>A0AAV6MUN6</accession>
<dbReference type="AlphaFoldDB" id="A0AAV6MUN6"/>
<proteinExistence type="predicted"/>
<organism evidence="1 2">
    <name type="scientific">Cucurbita argyrosperma subsp. sororia</name>
    <dbReference type="NCBI Taxonomy" id="37648"/>
    <lineage>
        <taxon>Eukaryota</taxon>
        <taxon>Viridiplantae</taxon>
        <taxon>Streptophyta</taxon>
        <taxon>Embryophyta</taxon>
        <taxon>Tracheophyta</taxon>
        <taxon>Spermatophyta</taxon>
        <taxon>Magnoliopsida</taxon>
        <taxon>eudicotyledons</taxon>
        <taxon>Gunneridae</taxon>
        <taxon>Pentapetalae</taxon>
        <taxon>rosids</taxon>
        <taxon>fabids</taxon>
        <taxon>Cucurbitales</taxon>
        <taxon>Cucurbitaceae</taxon>
        <taxon>Cucurbiteae</taxon>
        <taxon>Cucurbita</taxon>
    </lineage>
</organism>
<reference evidence="1 2" key="1">
    <citation type="journal article" date="2021" name="Hortic Res">
        <title>The domestication of Cucurbita argyrosperma as revealed by the genome of its wild relative.</title>
        <authorList>
            <person name="Barrera-Redondo J."/>
            <person name="Sanchez-de la Vega G."/>
            <person name="Aguirre-Liguori J.A."/>
            <person name="Castellanos-Morales G."/>
            <person name="Gutierrez-Guerrero Y.T."/>
            <person name="Aguirre-Dugua X."/>
            <person name="Aguirre-Planter E."/>
            <person name="Tenaillon M.I."/>
            <person name="Lira-Saade R."/>
            <person name="Eguiarte L.E."/>
        </authorList>
    </citation>
    <scope>NUCLEOTIDE SEQUENCE [LARGE SCALE GENOMIC DNA]</scope>
    <source>
        <strain evidence="1">JBR-2021</strain>
    </source>
</reference>
<dbReference type="Proteomes" id="UP000685013">
    <property type="component" value="Chromosome 11"/>
</dbReference>
<keyword evidence="2" id="KW-1185">Reference proteome</keyword>
<evidence type="ECO:0000313" key="1">
    <source>
        <dbReference type="EMBL" id="KAG6587714.1"/>
    </source>
</evidence>
<sequence>MNYCQNQCGACKLPSSIRRGIPQLACKTIVSDERDTDGVCCQQQLIENNKKCVHGVKIYLQFKIPKALTNRFDVWKKKVNMNVKSKIVKEELNRS</sequence>
<protein>
    <submittedName>
        <fullName evidence="1">Uncharacterized protein</fullName>
    </submittedName>
</protein>
<feature type="non-terminal residue" evidence="1">
    <location>
        <position position="1"/>
    </location>
</feature>
<name>A0AAV6MUN6_9ROSI</name>
<gene>
    <name evidence="1" type="ORF">SDJN03_16279</name>
</gene>
<evidence type="ECO:0000313" key="2">
    <source>
        <dbReference type="Proteomes" id="UP000685013"/>
    </source>
</evidence>
<dbReference type="EMBL" id="JAGKQH010000011">
    <property type="protein sequence ID" value="KAG6587714.1"/>
    <property type="molecule type" value="Genomic_DNA"/>
</dbReference>